<reference evidence="1" key="3">
    <citation type="submission" date="2025-09" db="UniProtKB">
        <authorList>
            <consortium name="Ensembl"/>
        </authorList>
    </citation>
    <scope>IDENTIFICATION</scope>
    <source>
        <strain evidence="1">Thoroughbred</strain>
    </source>
</reference>
<sequence length="185" mass="22157">MRTDHSFSPFTKVNSKWIKDLKVRPETIRLLEENVGSTLFDINIKRIFLDTSSQRRETIERTNKWDFIRLQSFFKAKENRIETKKQPTNWEKIFSSHTSNKGLISIIHKEFTQLDNKKSNNTINKWAEDMDRHFSNEDIRMANRYMKRCSSSLIIRERQIKTTLRYHLTPIRMAKISKTNSIKFG</sequence>
<protein>
    <submittedName>
        <fullName evidence="1">Uncharacterized protein</fullName>
    </submittedName>
</protein>
<dbReference type="PANTHER" id="PTHR19446">
    <property type="entry name" value="REVERSE TRANSCRIPTASES"/>
    <property type="match status" value="1"/>
</dbReference>
<dbReference type="Ensembl" id="ENSECAT00000117650.1">
    <property type="protein sequence ID" value="ENSECAP00000061881.1"/>
    <property type="gene ID" value="ENSECAG00000053311.1"/>
</dbReference>
<keyword evidence="2" id="KW-1185">Reference proteome</keyword>
<accession>A0A9L0RJN6</accession>
<dbReference type="AlphaFoldDB" id="A0A9L0RJN6"/>
<evidence type="ECO:0000313" key="1">
    <source>
        <dbReference type="Ensembl" id="ENSECAP00000061881.1"/>
    </source>
</evidence>
<name>A0A9L0RJN6_HORSE</name>
<proteinExistence type="predicted"/>
<dbReference type="GeneTree" id="ENSGT01150000286916"/>
<reference evidence="1" key="2">
    <citation type="submission" date="2025-08" db="UniProtKB">
        <authorList>
            <consortium name="Ensembl"/>
        </authorList>
    </citation>
    <scope>IDENTIFICATION</scope>
    <source>
        <strain evidence="1">Thoroughbred</strain>
    </source>
</reference>
<evidence type="ECO:0000313" key="2">
    <source>
        <dbReference type="Proteomes" id="UP000002281"/>
    </source>
</evidence>
<dbReference type="Proteomes" id="UP000002281">
    <property type="component" value="Chromosome X"/>
</dbReference>
<organism evidence="1 2">
    <name type="scientific">Equus caballus</name>
    <name type="common">Horse</name>
    <dbReference type="NCBI Taxonomy" id="9796"/>
    <lineage>
        <taxon>Eukaryota</taxon>
        <taxon>Metazoa</taxon>
        <taxon>Chordata</taxon>
        <taxon>Craniata</taxon>
        <taxon>Vertebrata</taxon>
        <taxon>Euteleostomi</taxon>
        <taxon>Mammalia</taxon>
        <taxon>Eutheria</taxon>
        <taxon>Laurasiatheria</taxon>
        <taxon>Perissodactyla</taxon>
        <taxon>Equidae</taxon>
        <taxon>Equus</taxon>
    </lineage>
</organism>
<reference evidence="1 2" key="1">
    <citation type="journal article" date="2009" name="Science">
        <title>Genome sequence, comparative analysis, and population genetics of the domestic horse.</title>
        <authorList>
            <consortium name="Broad Institute Genome Sequencing Platform"/>
            <consortium name="Broad Institute Whole Genome Assembly Team"/>
            <person name="Wade C.M."/>
            <person name="Giulotto E."/>
            <person name="Sigurdsson S."/>
            <person name="Zoli M."/>
            <person name="Gnerre S."/>
            <person name="Imsland F."/>
            <person name="Lear T.L."/>
            <person name="Adelson D.L."/>
            <person name="Bailey E."/>
            <person name="Bellone R.R."/>
            <person name="Bloecker H."/>
            <person name="Distl O."/>
            <person name="Edgar R.C."/>
            <person name="Garber M."/>
            <person name="Leeb T."/>
            <person name="Mauceli E."/>
            <person name="MacLeod J.N."/>
            <person name="Penedo M.C.T."/>
            <person name="Raison J.M."/>
            <person name="Sharpe T."/>
            <person name="Vogel J."/>
            <person name="Andersson L."/>
            <person name="Antczak D.F."/>
            <person name="Biagi T."/>
            <person name="Binns M.M."/>
            <person name="Chowdhary B.P."/>
            <person name="Coleman S.J."/>
            <person name="Della Valle G."/>
            <person name="Fryc S."/>
            <person name="Guerin G."/>
            <person name="Hasegawa T."/>
            <person name="Hill E.W."/>
            <person name="Jurka J."/>
            <person name="Kiialainen A."/>
            <person name="Lindgren G."/>
            <person name="Liu J."/>
            <person name="Magnani E."/>
            <person name="Mickelson J.R."/>
            <person name="Murray J."/>
            <person name="Nergadze S.G."/>
            <person name="Onofrio R."/>
            <person name="Pedroni S."/>
            <person name="Piras M.F."/>
            <person name="Raudsepp T."/>
            <person name="Rocchi M."/>
            <person name="Roeed K.H."/>
            <person name="Ryder O.A."/>
            <person name="Searle S."/>
            <person name="Skow L."/>
            <person name="Swinburne J.E."/>
            <person name="Syvaenen A.C."/>
            <person name="Tozaki T."/>
            <person name="Valberg S.J."/>
            <person name="Vaudin M."/>
            <person name="White J.R."/>
            <person name="Zody M.C."/>
            <person name="Lander E.S."/>
            <person name="Lindblad-Toh K."/>
        </authorList>
    </citation>
    <scope>NUCLEOTIDE SEQUENCE [LARGE SCALE GENOMIC DNA]</scope>
    <source>
        <strain evidence="1 2">Thoroughbred</strain>
    </source>
</reference>